<dbReference type="InterPro" id="IPR001015">
    <property type="entry name" value="Ferrochelatase"/>
</dbReference>
<evidence type="ECO:0000313" key="8">
    <source>
        <dbReference type="EMBL" id="ERK58414.1"/>
    </source>
</evidence>
<evidence type="ECO:0000256" key="1">
    <source>
        <dbReference type="ARBA" id="ARBA00023004"/>
    </source>
</evidence>
<dbReference type="SUPFAM" id="SSF53800">
    <property type="entry name" value="Chelatase"/>
    <property type="match status" value="1"/>
</dbReference>
<dbReference type="GO" id="GO:0006783">
    <property type="term" value="P:heme biosynthetic process"/>
    <property type="evidence" value="ECO:0007669"/>
    <property type="project" value="UniProtKB-UniRule"/>
</dbReference>
<comment type="caution">
    <text evidence="8">The sequence shown here is derived from an EMBL/GenBank/DDBJ whole genome shotgun (WGS) entry which is preliminary data.</text>
</comment>
<organism evidence="8 9">
    <name type="scientific">Gemella bergeri ATCC 700627</name>
    <dbReference type="NCBI Taxonomy" id="1321820"/>
    <lineage>
        <taxon>Bacteria</taxon>
        <taxon>Bacillati</taxon>
        <taxon>Bacillota</taxon>
        <taxon>Bacilli</taxon>
        <taxon>Bacillales</taxon>
        <taxon>Gemellaceae</taxon>
        <taxon>Gemella</taxon>
    </lineage>
</organism>
<dbReference type="EMBL" id="AWVP01000050">
    <property type="protein sequence ID" value="ERK58414.1"/>
    <property type="molecule type" value="Genomic_DNA"/>
</dbReference>
<evidence type="ECO:0000256" key="3">
    <source>
        <dbReference type="ARBA" id="ARBA00023239"/>
    </source>
</evidence>
<feature type="binding site" evidence="6">
    <location>
        <position position="170"/>
    </location>
    <ligand>
        <name>Fe(2+)</name>
        <dbReference type="ChEBI" id="CHEBI:29033"/>
    </ligand>
</feature>
<accession>U2QQC6</accession>
<keyword evidence="9" id="KW-1185">Reference proteome</keyword>
<feature type="binding site" description="axial binding residue" evidence="6">
    <location>
        <position position="11"/>
    </location>
    <ligand>
        <name>Fe-coproporphyrin III</name>
        <dbReference type="ChEBI" id="CHEBI:68438"/>
    </ligand>
    <ligandPart>
        <name>Fe</name>
        <dbReference type="ChEBI" id="CHEBI:18248"/>
    </ligandPart>
</feature>
<keyword evidence="6" id="KW-0479">Metal-binding</keyword>
<keyword evidence="3 6" id="KW-0456">Lyase</keyword>
<dbReference type="Proteomes" id="UP000016637">
    <property type="component" value="Unassembled WGS sequence"/>
</dbReference>
<feature type="binding site" evidence="6">
    <location>
        <position position="30"/>
    </location>
    <ligand>
        <name>Fe-coproporphyrin III</name>
        <dbReference type="ChEBI" id="CHEBI:68438"/>
    </ligand>
</feature>
<evidence type="ECO:0000256" key="4">
    <source>
        <dbReference type="ARBA" id="ARBA00023244"/>
    </source>
</evidence>
<dbReference type="Pfam" id="PF00762">
    <property type="entry name" value="Ferrochelatase"/>
    <property type="match status" value="1"/>
</dbReference>
<dbReference type="RefSeq" id="WP_021753479.1">
    <property type="nucleotide sequence ID" value="NZ_KI271865.1"/>
</dbReference>
<comment type="caution">
    <text evidence="6">Lacks conserved residue(s) required for the propagation of feature annotation.</text>
</comment>
<dbReference type="GO" id="GO:0004325">
    <property type="term" value="F:ferrochelatase activity"/>
    <property type="evidence" value="ECO:0007669"/>
    <property type="project" value="UniProtKB-UniRule"/>
</dbReference>
<protein>
    <recommendedName>
        <fullName evidence="6">Coproporphyrin III ferrochelatase</fullName>
        <ecNumber evidence="6">4.99.1.9</ecNumber>
    </recommendedName>
</protein>
<evidence type="ECO:0000256" key="5">
    <source>
        <dbReference type="ARBA" id="ARBA00024536"/>
    </source>
</evidence>
<dbReference type="HAMAP" id="MF_00323">
    <property type="entry name" value="Ferrochelatase"/>
    <property type="match status" value="1"/>
</dbReference>
<sequence>MVKKAILVMTYGSPAECTFEGIAEFFTNIRRGVRPSDEEINILLNNYLKINGSPLQEITKKTVELFTKKVSDEYQVYFANKFSAPFIPDVICQMENDNIDECICLILEPHYSFYSIMGYEKFIKSEKIKFNIIKSWYDEEKLINYWATEIKKIIVNKVKGDSYKVIFSAHSVPEIAFKYSDPYIEQIFNMTDLIANTIRLEPETYVNTWQSESDIGMPWVKPDVLEYLKGQSSHPEHYIFVPLSFVSEHIEVLFDNDVECKDLCEDFDVNYHRPPMPNFDERFIDILVSVVEKNKHNEFRFSNPEKSTFDEMNPDSMEDSAPEMPEFVKELIAKKGGNVEMPEFVKQMLGRTDKSTK</sequence>
<evidence type="ECO:0000256" key="6">
    <source>
        <dbReference type="HAMAP-Rule" id="MF_00323"/>
    </source>
</evidence>
<keyword evidence="4 6" id="KW-0627">Porphyrin biosynthesis</keyword>
<evidence type="ECO:0000256" key="7">
    <source>
        <dbReference type="RuleBase" id="RU004185"/>
    </source>
</evidence>
<proteinExistence type="inferred from homology"/>
<keyword evidence="1 6" id="KW-0408">Iron</keyword>
<feature type="binding site" evidence="6">
    <location>
        <position position="251"/>
    </location>
    <ligand>
        <name>Fe(2+)</name>
        <dbReference type="ChEBI" id="CHEBI:29033"/>
    </ligand>
</feature>
<comment type="function">
    <text evidence="6">Involved in coproporphyrin-dependent heme b biosynthesis. Catalyzes the insertion of ferrous iron into coproporphyrin III to form Fe-coproporphyrin III.</text>
</comment>
<dbReference type="PANTHER" id="PTHR11108">
    <property type="entry name" value="FERROCHELATASE"/>
    <property type="match status" value="1"/>
</dbReference>
<dbReference type="UniPathway" id="UPA00252"/>
<dbReference type="PANTHER" id="PTHR11108:SF1">
    <property type="entry name" value="FERROCHELATASE, MITOCHONDRIAL"/>
    <property type="match status" value="1"/>
</dbReference>
<keyword evidence="6" id="KW-0963">Cytoplasm</keyword>
<name>U2QQC6_9BACL</name>
<feature type="binding site" evidence="6">
    <location>
        <position position="119"/>
    </location>
    <ligand>
        <name>Fe-coproporphyrin III</name>
        <dbReference type="ChEBI" id="CHEBI:68438"/>
    </ligand>
</feature>
<reference evidence="8 9" key="1">
    <citation type="submission" date="2013-08" db="EMBL/GenBank/DDBJ databases">
        <authorList>
            <person name="Weinstock G."/>
            <person name="Sodergren E."/>
            <person name="Wylie T."/>
            <person name="Fulton L."/>
            <person name="Fulton R."/>
            <person name="Fronick C."/>
            <person name="O'Laughlin M."/>
            <person name="Godfrey J."/>
            <person name="Miner T."/>
            <person name="Herter B."/>
            <person name="Appelbaum E."/>
            <person name="Cordes M."/>
            <person name="Lek S."/>
            <person name="Wollam A."/>
            <person name="Pepin K.H."/>
            <person name="Palsikar V.B."/>
            <person name="Mitreva M."/>
            <person name="Wilson R.K."/>
        </authorList>
    </citation>
    <scope>NUCLEOTIDE SEQUENCE [LARGE SCALE GENOMIC DNA]</scope>
    <source>
        <strain evidence="8 9">ATCC 700627</strain>
    </source>
</reference>
<dbReference type="NCBIfam" id="TIGR00109">
    <property type="entry name" value="hemH"/>
    <property type="match status" value="1"/>
</dbReference>
<evidence type="ECO:0000313" key="9">
    <source>
        <dbReference type="Proteomes" id="UP000016637"/>
    </source>
</evidence>
<comment type="pathway">
    <text evidence="6">Porphyrin-containing compound metabolism; protoheme biosynthesis.</text>
</comment>
<dbReference type="InterPro" id="IPR033644">
    <property type="entry name" value="Ferrochelatase_C"/>
</dbReference>
<dbReference type="GO" id="GO:0046872">
    <property type="term" value="F:metal ion binding"/>
    <property type="evidence" value="ECO:0007669"/>
    <property type="project" value="UniProtKB-KW"/>
</dbReference>
<keyword evidence="2 6" id="KW-0350">Heme biosynthesis</keyword>
<dbReference type="PATRIC" id="fig|1321820.3.peg.797"/>
<dbReference type="eggNOG" id="COG0276">
    <property type="taxonomic scope" value="Bacteria"/>
</dbReference>
<comment type="similarity">
    <text evidence="6 7">Belongs to the ferrochelatase family.</text>
</comment>
<dbReference type="HOGENOM" id="CLU_018884_2_1_9"/>
<comment type="subcellular location">
    <subcellularLocation>
        <location evidence="6">Cytoplasm</location>
    </subcellularLocation>
</comment>
<dbReference type="EC" id="4.99.1.9" evidence="6"/>
<dbReference type="GO" id="GO:0005737">
    <property type="term" value="C:cytoplasm"/>
    <property type="evidence" value="ECO:0007669"/>
    <property type="project" value="UniProtKB-SubCell"/>
</dbReference>
<evidence type="ECO:0000256" key="2">
    <source>
        <dbReference type="ARBA" id="ARBA00023133"/>
    </source>
</evidence>
<dbReference type="Gene3D" id="3.40.50.1400">
    <property type="match status" value="2"/>
</dbReference>
<gene>
    <name evidence="6" type="primary">cpfC</name>
    <name evidence="8" type="ORF">HMPREF1983_00818</name>
</gene>
<dbReference type="CDD" id="cd00419">
    <property type="entry name" value="Ferrochelatase_C"/>
    <property type="match status" value="1"/>
</dbReference>
<comment type="catalytic activity">
    <reaction evidence="5">
        <text>Fe-coproporphyrin III + 2 H(+) = coproporphyrin III + Fe(2+)</text>
        <dbReference type="Rhea" id="RHEA:49572"/>
        <dbReference type="ChEBI" id="CHEBI:15378"/>
        <dbReference type="ChEBI" id="CHEBI:29033"/>
        <dbReference type="ChEBI" id="CHEBI:68438"/>
        <dbReference type="ChEBI" id="CHEBI:131725"/>
        <dbReference type="EC" id="4.99.1.9"/>
    </reaction>
    <physiologicalReaction direction="right-to-left" evidence="5">
        <dbReference type="Rhea" id="RHEA:49574"/>
    </physiologicalReaction>
</comment>
<dbReference type="AlphaFoldDB" id="U2QQC6"/>